<dbReference type="CDD" id="cd00093">
    <property type="entry name" value="HTH_XRE"/>
    <property type="match status" value="1"/>
</dbReference>
<reference evidence="3 4" key="1">
    <citation type="submission" date="2019-09" db="EMBL/GenBank/DDBJ databases">
        <authorList>
            <person name="Li Y."/>
        </authorList>
    </citation>
    <scope>NUCLEOTIDE SEQUENCE [LARGE SCALE GENOMIC DNA]</scope>
    <source>
        <strain evidence="3 4">L3-3HA</strain>
    </source>
</reference>
<dbReference type="AlphaFoldDB" id="A0A5J5FV97"/>
<evidence type="ECO:0000313" key="4">
    <source>
        <dbReference type="Proteomes" id="UP000335415"/>
    </source>
</evidence>
<proteinExistence type="predicted"/>
<organism evidence="3 4">
    <name type="scientific">Affinibrenneria salicis</name>
    <dbReference type="NCBI Taxonomy" id="2590031"/>
    <lineage>
        <taxon>Bacteria</taxon>
        <taxon>Pseudomonadati</taxon>
        <taxon>Pseudomonadota</taxon>
        <taxon>Gammaproteobacteria</taxon>
        <taxon>Enterobacterales</taxon>
        <taxon>Pectobacteriaceae</taxon>
        <taxon>Affinibrenneria</taxon>
    </lineage>
</organism>
<dbReference type="EMBL" id="VYKJ01000011">
    <property type="protein sequence ID" value="KAA8997363.1"/>
    <property type="molecule type" value="Genomic_DNA"/>
</dbReference>
<dbReference type="SMART" id="SM00530">
    <property type="entry name" value="HTH_XRE"/>
    <property type="match status" value="1"/>
</dbReference>
<sequence length="174" mass="19337">MAESDRNDINDLKTSRDLIIEKQAIHLFGERLKIAMNGLSNMELSRRSGLSETTIRKYVQGKIYPGLDNLALVAEACGVSLAWLATGSGISNKSSNIAINEERQARESSPLSDDDTDRQLAAIFRRLTVTDKNALIEIIYRIGIEGLLRQLKEEQKTPLDERKPLPAASTTQPE</sequence>
<dbReference type="SUPFAM" id="SSF47413">
    <property type="entry name" value="lambda repressor-like DNA-binding domains"/>
    <property type="match status" value="1"/>
</dbReference>
<dbReference type="RefSeq" id="WP_150436586.1">
    <property type="nucleotide sequence ID" value="NZ_VYKJ01000011.1"/>
</dbReference>
<evidence type="ECO:0000259" key="2">
    <source>
        <dbReference type="PROSITE" id="PS50943"/>
    </source>
</evidence>
<dbReference type="Gene3D" id="1.10.260.40">
    <property type="entry name" value="lambda repressor-like DNA-binding domains"/>
    <property type="match status" value="1"/>
</dbReference>
<dbReference type="OrthoDB" id="7067028at2"/>
<comment type="caution">
    <text evidence="3">The sequence shown here is derived from an EMBL/GenBank/DDBJ whole genome shotgun (WGS) entry which is preliminary data.</text>
</comment>
<feature type="compositionally biased region" description="Basic and acidic residues" evidence="1">
    <location>
        <begin position="154"/>
        <end position="164"/>
    </location>
</feature>
<gene>
    <name evidence="3" type="ORF">FJU30_19195</name>
</gene>
<evidence type="ECO:0000256" key="1">
    <source>
        <dbReference type="SAM" id="MobiDB-lite"/>
    </source>
</evidence>
<keyword evidence="4" id="KW-1185">Reference proteome</keyword>
<dbReference type="Proteomes" id="UP000335415">
    <property type="component" value="Unassembled WGS sequence"/>
</dbReference>
<dbReference type="PROSITE" id="PS50943">
    <property type="entry name" value="HTH_CROC1"/>
    <property type="match status" value="1"/>
</dbReference>
<evidence type="ECO:0000313" key="3">
    <source>
        <dbReference type="EMBL" id="KAA8997363.1"/>
    </source>
</evidence>
<protein>
    <submittedName>
        <fullName evidence="3">Helix-turn-helix domain-containing protein</fullName>
    </submittedName>
</protein>
<dbReference type="InterPro" id="IPR010982">
    <property type="entry name" value="Lambda_DNA-bd_dom_sf"/>
</dbReference>
<feature type="domain" description="HTH cro/C1-type" evidence="2">
    <location>
        <begin position="43"/>
        <end position="84"/>
    </location>
</feature>
<name>A0A5J5FV97_9GAMM</name>
<feature type="region of interest" description="Disordered" evidence="1">
    <location>
        <begin position="154"/>
        <end position="174"/>
    </location>
</feature>
<accession>A0A5J5FV97</accession>
<dbReference type="Pfam" id="PF01381">
    <property type="entry name" value="HTH_3"/>
    <property type="match status" value="1"/>
</dbReference>
<dbReference type="GO" id="GO:0003677">
    <property type="term" value="F:DNA binding"/>
    <property type="evidence" value="ECO:0007669"/>
    <property type="project" value="InterPro"/>
</dbReference>
<dbReference type="InterPro" id="IPR001387">
    <property type="entry name" value="Cro/C1-type_HTH"/>
</dbReference>